<dbReference type="PIRSF" id="PIRSF001235">
    <property type="entry name" value="Amidase_carbamoylase"/>
    <property type="match status" value="1"/>
</dbReference>
<name>A0A6M4IU89_9BACT</name>
<dbReference type="Pfam" id="PF01546">
    <property type="entry name" value="Peptidase_M20"/>
    <property type="match status" value="1"/>
</dbReference>
<dbReference type="NCBIfam" id="NF006771">
    <property type="entry name" value="PRK09290.1-5"/>
    <property type="match status" value="1"/>
</dbReference>
<evidence type="ECO:0000256" key="3">
    <source>
        <dbReference type="PIRSR" id="PIRSR001235-1"/>
    </source>
</evidence>
<evidence type="ECO:0000256" key="2">
    <source>
        <dbReference type="ARBA" id="ARBA00022801"/>
    </source>
</evidence>
<dbReference type="Gene3D" id="3.40.630.10">
    <property type="entry name" value="Zn peptidases"/>
    <property type="match status" value="1"/>
</dbReference>
<dbReference type="InterPro" id="IPR002933">
    <property type="entry name" value="Peptidase_M20"/>
</dbReference>
<gene>
    <name evidence="5" type="ORF">HKW67_19625</name>
</gene>
<organism evidence="5 6">
    <name type="scientific">Gemmatimonas groenlandica</name>
    <dbReference type="NCBI Taxonomy" id="2732249"/>
    <lineage>
        <taxon>Bacteria</taxon>
        <taxon>Pseudomonadati</taxon>
        <taxon>Gemmatimonadota</taxon>
        <taxon>Gemmatimonadia</taxon>
        <taxon>Gemmatimonadales</taxon>
        <taxon>Gemmatimonadaceae</taxon>
        <taxon>Gemmatimonas</taxon>
    </lineage>
</organism>
<comment type="cofactor">
    <cofactor evidence="3">
        <name>Zn(2+)</name>
        <dbReference type="ChEBI" id="CHEBI:29105"/>
    </cofactor>
    <text evidence="3">Binds 2 Zn(2+) ions per subunit.</text>
</comment>
<dbReference type="Proteomes" id="UP000500938">
    <property type="component" value="Chromosome"/>
</dbReference>
<feature type="binding site" evidence="3">
    <location>
        <position position="106"/>
    </location>
    <ligand>
        <name>Zn(2+)</name>
        <dbReference type="ChEBI" id="CHEBI:29105"/>
        <label>2</label>
    </ligand>
</feature>
<dbReference type="PANTHER" id="PTHR32494:SF5">
    <property type="entry name" value="ALLANTOATE AMIDOHYDROLASE"/>
    <property type="match status" value="1"/>
</dbReference>
<sequence>MPYLSSAFHDVPAAAPLRVNGARLNEWLTRFDSIGRTPTGINRVAYSEADLAGRAFTQQLLRDAGFTPRIDTAGNIYARLEGTNRALKPILIGSHVDSVTDGGNFDGPVGSFGAIEVARTLREKGTRLRHPLDVVIWQNEEGGTTGSKTAIGEMNDVELAKVARSGKTIRDGIGIIGGDVSRLAESVKKKGDIACYIELHIEQGGLLEKAGKQIGVVQGIVGLRWFEVTITGFANHAGATPMDQRQDAMLAAAKFTVAVNDAVRAEPGRQVATVGRMVVSPNTTNVIPGQVVMTVDLRDLDQAKIEHFTEVFERLAREIGAATKTTFAFKRLTDSKPAVSDPQVMNWIESSATALGLSSQRMPSGAGHDAQEIAHIAPMAMIFIPSVGGISHSPKEFSRAADITNGADVLLNAVLAADASPAAGPP</sequence>
<dbReference type="InterPro" id="IPR011650">
    <property type="entry name" value="Peptidase_M20_dimer"/>
</dbReference>
<feature type="domain" description="Peptidase M20 dimerisation" evidence="4">
    <location>
        <begin position="221"/>
        <end position="320"/>
    </location>
</feature>
<keyword evidence="2 5" id="KW-0378">Hydrolase</keyword>
<feature type="binding site" evidence="3">
    <location>
        <position position="200"/>
    </location>
    <ligand>
        <name>Zn(2+)</name>
        <dbReference type="ChEBI" id="CHEBI:29105"/>
        <label>1</label>
    </ligand>
</feature>
<evidence type="ECO:0000259" key="4">
    <source>
        <dbReference type="Pfam" id="PF07687"/>
    </source>
</evidence>
<feature type="binding site" evidence="3">
    <location>
        <position position="106"/>
    </location>
    <ligand>
        <name>Zn(2+)</name>
        <dbReference type="ChEBI" id="CHEBI:29105"/>
        <label>1</label>
    </ligand>
</feature>
<feature type="binding site" evidence="3">
    <location>
        <position position="141"/>
    </location>
    <ligand>
        <name>Zn(2+)</name>
        <dbReference type="ChEBI" id="CHEBI:29105"/>
        <label>2</label>
    </ligand>
</feature>
<accession>A0A6M4IU89</accession>
<feature type="binding site" evidence="3">
    <location>
        <position position="392"/>
    </location>
    <ligand>
        <name>Zn(2+)</name>
        <dbReference type="ChEBI" id="CHEBI:29105"/>
        <label>2</label>
    </ligand>
</feature>
<evidence type="ECO:0000256" key="1">
    <source>
        <dbReference type="ARBA" id="ARBA00006153"/>
    </source>
</evidence>
<evidence type="ECO:0000313" key="6">
    <source>
        <dbReference type="Proteomes" id="UP000500938"/>
    </source>
</evidence>
<proteinExistence type="inferred from homology"/>
<dbReference type="GO" id="GO:0016813">
    <property type="term" value="F:hydrolase activity, acting on carbon-nitrogen (but not peptide) bonds, in linear amidines"/>
    <property type="evidence" value="ECO:0007669"/>
    <property type="project" value="InterPro"/>
</dbReference>
<dbReference type="Pfam" id="PF07687">
    <property type="entry name" value="M20_dimer"/>
    <property type="match status" value="1"/>
</dbReference>
<dbReference type="GO" id="GO:0046872">
    <property type="term" value="F:metal ion binding"/>
    <property type="evidence" value="ECO:0007669"/>
    <property type="project" value="UniProtKB-KW"/>
</dbReference>
<dbReference type="NCBIfam" id="TIGR01879">
    <property type="entry name" value="hydantase"/>
    <property type="match status" value="1"/>
</dbReference>
<keyword evidence="3" id="KW-0862">Zinc</keyword>
<reference evidence="5 6" key="1">
    <citation type="submission" date="2020-05" db="EMBL/GenBank/DDBJ databases">
        <title>Complete genome sequence of Gemmatimonas greenlandica TET16.</title>
        <authorList>
            <person name="Zeng Y."/>
        </authorList>
    </citation>
    <scope>NUCLEOTIDE SEQUENCE [LARGE SCALE GENOMIC DNA]</scope>
    <source>
        <strain evidence="5 6">TET16</strain>
    </source>
</reference>
<comment type="similarity">
    <text evidence="1">Belongs to the peptidase M20 family.</text>
</comment>
<dbReference type="KEGG" id="ggr:HKW67_19625"/>
<keyword evidence="3" id="KW-0479">Metal-binding</keyword>
<evidence type="ECO:0000313" key="5">
    <source>
        <dbReference type="EMBL" id="QJR38323.1"/>
    </source>
</evidence>
<dbReference type="Gene3D" id="3.30.70.360">
    <property type="match status" value="1"/>
</dbReference>
<feature type="binding site" evidence="3">
    <location>
        <position position="95"/>
    </location>
    <ligand>
        <name>Zn(2+)</name>
        <dbReference type="ChEBI" id="CHEBI:29105"/>
        <label>1</label>
    </ligand>
</feature>
<dbReference type="InterPro" id="IPR010158">
    <property type="entry name" value="Amidase_Cbmase"/>
</dbReference>
<dbReference type="EMBL" id="CP053085">
    <property type="protein sequence ID" value="QJR38323.1"/>
    <property type="molecule type" value="Genomic_DNA"/>
</dbReference>
<protein>
    <submittedName>
        <fullName evidence="5">M20 family metallo-hydrolase</fullName>
    </submittedName>
</protein>
<dbReference type="SUPFAM" id="SSF55031">
    <property type="entry name" value="Bacterial exopeptidase dimerisation domain"/>
    <property type="match status" value="1"/>
</dbReference>
<dbReference type="CDD" id="cd03884">
    <property type="entry name" value="M20_bAS"/>
    <property type="match status" value="1"/>
</dbReference>
<dbReference type="InterPro" id="IPR036264">
    <property type="entry name" value="Bact_exopeptidase_dim_dom"/>
</dbReference>
<keyword evidence="6" id="KW-1185">Reference proteome</keyword>
<dbReference type="PANTHER" id="PTHR32494">
    <property type="entry name" value="ALLANTOATE DEIMINASE-RELATED"/>
    <property type="match status" value="1"/>
</dbReference>
<dbReference type="AlphaFoldDB" id="A0A6M4IU89"/>
<dbReference type="SUPFAM" id="SSF53187">
    <property type="entry name" value="Zn-dependent exopeptidases"/>
    <property type="match status" value="1"/>
</dbReference>